<evidence type="ECO:0000313" key="4">
    <source>
        <dbReference type="Proteomes" id="UP000236488"/>
    </source>
</evidence>
<evidence type="ECO:0000256" key="1">
    <source>
        <dbReference type="SAM" id="Phobius"/>
    </source>
</evidence>
<dbReference type="Proteomes" id="UP000236488">
    <property type="component" value="Unassembled WGS sequence"/>
</dbReference>
<name>A0A2K2U2Q1_9ACTN</name>
<evidence type="ECO:0000313" key="3">
    <source>
        <dbReference type="EMBL" id="PNV64532.1"/>
    </source>
</evidence>
<dbReference type="EMBL" id="PPEL01000089">
    <property type="protein sequence ID" value="PNV64532.1"/>
    <property type="molecule type" value="Genomic_DNA"/>
</dbReference>
<sequence length="186" mass="21641">MGPSCRSRLTNGSSRGRIWWHAIRPTILHLLLIWGDFVRVRVLLPYFIVLGILLCMIGLVGASLAYLWTSTSWTGSLTDSSGDVESGFAENSEYVLPDSDMRYYTREELENLSEWDLYVAHNEIYARHGRGFVREDLAEHFSSCSWYRQLYTPEEFDAMPSQLNEFEQANVNLMLEIRKERNDKYL</sequence>
<keyword evidence="4" id="KW-1185">Reference proteome</keyword>
<reference evidence="3 4" key="1">
    <citation type="journal article" date="2018" name="Int. J. Syst. Evol. Microbiol.">
        <title>Rubneribacter badeniensis gen. nov., sp. nov. and Enteroscipio rubneri gen. nov., sp. nov., new members of the Eggerthellaceae isolated from human faeces.</title>
        <authorList>
            <person name="Danylec N."/>
            <person name="Gobl A."/>
            <person name="Stoll D.A."/>
            <person name="Hetzer B."/>
            <person name="Kulling S.E."/>
            <person name="Huch M."/>
        </authorList>
    </citation>
    <scope>NUCLEOTIDE SEQUENCE [LARGE SCALE GENOMIC DNA]</scope>
    <source>
        <strain evidence="3 4">ResAG-85</strain>
    </source>
</reference>
<feature type="domain" description="YARHG" evidence="2">
    <location>
        <begin position="92"/>
        <end position="179"/>
    </location>
</feature>
<dbReference type="Pfam" id="PF13308">
    <property type="entry name" value="YARHG"/>
    <property type="match status" value="1"/>
</dbReference>
<organism evidence="3 4">
    <name type="scientific">Rubneribacter badeniensis</name>
    <dbReference type="NCBI Taxonomy" id="2070688"/>
    <lineage>
        <taxon>Bacteria</taxon>
        <taxon>Bacillati</taxon>
        <taxon>Actinomycetota</taxon>
        <taxon>Coriobacteriia</taxon>
        <taxon>Eggerthellales</taxon>
        <taxon>Eggerthellaceae</taxon>
        <taxon>Rubneribacter</taxon>
    </lineage>
</organism>
<keyword evidence="1" id="KW-0472">Membrane</keyword>
<dbReference type="SMART" id="SM01324">
    <property type="entry name" value="YARHG"/>
    <property type="match status" value="1"/>
</dbReference>
<dbReference type="AlphaFoldDB" id="A0A2K2U2Q1"/>
<dbReference type="Gene3D" id="1.20.58.1690">
    <property type="match status" value="1"/>
</dbReference>
<feature type="transmembrane region" description="Helical" evidence="1">
    <location>
        <begin position="43"/>
        <end position="68"/>
    </location>
</feature>
<evidence type="ECO:0000259" key="2">
    <source>
        <dbReference type="SMART" id="SM01324"/>
    </source>
</evidence>
<gene>
    <name evidence="3" type="ORF">C2L80_11430</name>
</gene>
<protein>
    <submittedName>
        <fullName evidence="3">YARHG domain-containing protein</fullName>
    </submittedName>
</protein>
<proteinExistence type="predicted"/>
<accession>A0A2K2U2Q1</accession>
<comment type="caution">
    <text evidence="3">The sequence shown here is derived from an EMBL/GenBank/DDBJ whole genome shotgun (WGS) entry which is preliminary data.</text>
</comment>
<keyword evidence="1" id="KW-0812">Transmembrane</keyword>
<dbReference type="InterPro" id="IPR038434">
    <property type="entry name" value="YARHG_sf"/>
</dbReference>
<dbReference type="InterPro" id="IPR025582">
    <property type="entry name" value="YARHG_dom"/>
</dbReference>
<keyword evidence="1" id="KW-1133">Transmembrane helix</keyword>